<gene>
    <name evidence="5" type="ORF">HG543_28055</name>
</gene>
<keyword evidence="6" id="KW-1185">Reference proteome</keyword>
<dbReference type="GO" id="GO:0008999">
    <property type="term" value="F:protein-N-terminal-alanine acetyltransferase activity"/>
    <property type="evidence" value="ECO:0007669"/>
    <property type="project" value="TreeGrafter"/>
</dbReference>
<dbReference type="PANTHER" id="PTHR43792:SF8">
    <property type="entry name" value="[RIBOSOMAL PROTEIN US5]-ALANINE N-ACETYLTRANSFERASE"/>
    <property type="match status" value="1"/>
</dbReference>
<keyword evidence="2" id="KW-0012">Acyltransferase</keyword>
<evidence type="ECO:0000313" key="6">
    <source>
        <dbReference type="Proteomes" id="UP000518300"/>
    </source>
</evidence>
<dbReference type="EMBL" id="JABBJJ010000149">
    <property type="protein sequence ID" value="NMO18688.1"/>
    <property type="molecule type" value="Genomic_DNA"/>
</dbReference>
<dbReference type="Pfam" id="PF13302">
    <property type="entry name" value="Acetyltransf_3"/>
    <property type="match status" value="1"/>
</dbReference>
<evidence type="ECO:0000256" key="1">
    <source>
        <dbReference type="ARBA" id="ARBA00022679"/>
    </source>
</evidence>
<reference evidence="5 6" key="1">
    <citation type="submission" date="2020-04" db="EMBL/GenBank/DDBJ databases">
        <title>Draft genome of Pyxidicoccus fallax type strain.</title>
        <authorList>
            <person name="Whitworth D.E."/>
        </authorList>
    </citation>
    <scope>NUCLEOTIDE SEQUENCE [LARGE SCALE GENOMIC DNA]</scope>
    <source>
        <strain evidence="5 6">DSM 14698</strain>
    </source>
</reference>
<evidence type="ECO:0000259" key="4">
    <source>
        <dbReference type="PROSITE" id="PS51186"/>
    </source>
</evidence>
<dbReference type="SUPFAM" id="SSF55729">
    <property type="entry name" value="Acyl-CoA N-acyltransferases (Nat)"/>
    <property type="match status" value="1"/>
</dbReference>
<dbReference type="Proteomes" id="UP000518300">
    <property type="component" value="Unassembled WGS sequence"/>
</dbReference>
<dbReference type="RefSeq" id="WP_169347952.1">
    <property type="nucleotide sequence ID" value="NZ_JABBJJ010000149.1"/>
</dbReference>
<proteinExistence type="inferred from homology"/>
<evidence type="ECO:0000313" key="5">
    <source>
        <dbReference type="EMBL" id="NMO18688.1"/>
    </source>
</evidence>
<evidence type="ECO:0000256" key="2">
    <source>
        <dbReference type="ARBA" id="ARBA00023315"/>
    </source>
</evidence>
<evidence type="ECO:0000256" key="3">
    <source>
        <dbReference type="ARBA" id="ARBA00038502"/>
    </source>
</evidence>
<organism evidence="5 6">
    <name type="scientific">Pyxidicoccus fallax</name>
    <dbReference type="NCBI Taxonomy" id="394095"/>
    <lineage>
        <taxon>Bacteria</taxon>
        <taxon>Pseudomonadati</taxon>
        <taxon>Myxococcota</taxon>
        <taxon>Myxococcia</taxon>
        <taxon>Myxococcales</taxon>
        <taxon>Cystobacterineae</taxon>
        <taxon>Myxococcaceae</taxon>
        <taxon>Pyxidicoccus</taxon>
    </lineage>
</organism>
<protein>
    <submittedName>
        <fullName evidence="5">GNAT family N-acetyltransferase</fullName>
    </submittedName>
</protein>
<dbReference type="InterPro" id="IPR016181">
    <property type="entry name" value="Acyl_CoA_acyltransferase"/>
</dbReference>
<dbReference type="PANTHER" id="PTHR43792">
    <property type="entry name" value="GNAT FAMILY, PUTATIVE (AFU_ORTHOLOGUE AFUA_3G00765)-RELATED-RELATED"/>
    <property type="match status" value="1"/>
</dbReference>
<feature type="domain" description="N-acetyltransferase" evidence="4">
    <location>
        <begin position="17"/>
        <end position="179"/>
    </location>
</feature>
<dbReference type="GO" id="GO:0005737">
    <property type="term" value="C:cytoplasm"/>
    <property type="evidence" value="ECO:0007669"/>
    <property type="project" value="TreeGrafter"/>
</dbReference>
<comment type="caution">
    <text evidence="5">The sequence shown here is derived from an EMBL/GenBank/DDBJ whole genome shotgun (WGS) entry which is preliminary data.</text>
</comment>
<name>A0A848LLQ0_9BACT</name>
<dbReference type="AlphaFoldDB" id="A0A848LLQ0"/>
<accession>A0A848LLQ0</accession>
<comment type="similarity">
    <text evidence="3">Belongs to the acetyltransferase family. RimJ subfamily.</text>
</comment>
<dbReference type="PROSITE" id="PS51186">
    <property type="entry name" value="GNAT"/>
    <property type="match status" value="1"/>
</dbReference>
<dbReference type="InterPro" id="IPR051531">
    <property type="entry name" value="N-acetyltransferase"/>
</dbReference>
<dbReference type="Gene3D" id="3.40.630.30">
    <property type="match status" value="1"/>
</dbReference>
<keyword evidence="1 5" id="KW-0808">Transferase</keyword>
<sequence>MASRGRAAKVLGRGPRVLLRTPRPEDQEHFLETTRRSRTLHRPWVAPPTTPDAFRSYLQRNEGDDFEALLAIDRDSGHIAGAFNLSQIFRGSFQNAYLGYWAAHGFQGRGLMTEALGLVLAYAFRTLKLHRVEANIQPDNAASKALVARAGFRLEGFSPRYLKVAGRWRDHERWAITREEWPPR</sequence>
<dbReference type="InterPro" id="IPR000182">
    <property type="entry name" value="GNAT_dom"/>
</dbReference>